<proteinExistence type="predicted"/>
<sequence>KINLRLIFPAFSLNILFICFQDISNQAFSSNLFILNNYYLRYPMALYHLSSCYNADNSRIMYSGYLFYFYLSANIKILEYCTSREMY</sequence>
<reference evidence="2" key="1">
    <citation type="journal article" date="2017" name="Genome Biol.">
        <title>Comparative genomics reveals high biological diversity and specific adaptations in the industrially and medically important fungal genus Aspergillus.</title>
        <authorList>
            <person name="de Vries R.P."/>
            <person name="Riley R."/>
            <person name="Wiebenga A."/>
            <person name="Aguilar-Osorio G."/>
            <person name="Amillis S."/>
            <person name="Uchima C.A."/>
            <person name="Anderluh G."/>
            <person name="Asadollahi M."/>
            <person name="Askin M."/>
            <person name="Barry K."/>
            <person name="Battaglia E."/>
            <person name="Bayram O."/>
            <person name="Benocci T."/>
            <person name="Braus-Stromeyer S.A."/>
            <person name="Caldana C."/>
            <person name="Canovas D."/>
            <person name="Cerqueira G.C."/>
            <person name="Chen F."/>
            <person name="Chen W."/>
            <person name="Choi C."/>
            <person name="Clum A."/>
            <person name="Dos Santos R.A."/>
            <person name="Damasio A.R."/>
            <person name="Diallinas G."/>
            <person name="Emri T."/>
            <person name="Fekete E."/>
            <person name="Flipphi M."/>
            <person name="Freyberg S."/>
            <person name="Gallo A."/>
            <person name="Gournas C."/>
            <person name="Habgood R."/>
            <person name="Hainaut M."/>
            <person name="Harispe M.L."/>
            <person name="Henrissat B."/>
            <person name="Hilden K.S."/>
            <person name="Hope R."/>
            <person name="Hossain A."/>
            <person name="Karabika E."/>
            <person name="Karaffa L."/>
            <person name="Karanyi Z."/>
            <person name="Krasevec N."/>
            <person name="Kuo A."/>
            <person name="Kusch H."/>
            <person name="LaButti K."/>
            <person name="Lagendijk E.L."/>
            <person name="Lapidus A."/>
            <person name="Levasseur A."/>
            <person name="Lindquist E."/>
            <person name="Lipzen A."/>
            <person name="Logrieco A.F."/>
            <person name="MacCabe A."/>
            <person name="Maekelae M.R."/>
            <person name="Malavazi I."/>
            <person name="Melin P."/>
            <person name="Meyer V."/>
            <person name="Mielnichuk N."/>
            <person name="Miskei M."/>
            <person name="Molnar A.P."/>
            <person name="Mule G."/>
            <person name="Ngan C.Y."/>
            <person name="Orejas M."/>
            <person name="Orosz E."/>
            <person name="Ouedraogo J.P."/>
            <person name="Overkamp K.M."/>
            <person name="Park H.-S."/>
            <person name="Perrone G."/>
            <person name="Piumi F."/>
            <person name="Punt P.J."/>
            <person name="Ram A.F."/>
            <person name="Ramon A."/>
            <person name="Rauscher S."/>
            <person name="Record E."/>
            <person name="Riano-Pachon D.M."/>
            <person name="Robert V."/>
            <person name="Roehrig J."/>
            <person name="Ruller R."/>
            <person name="Salamov A."/>
            <person name="Salih N.S."/>
            <person name="Samson R.A."/>
            <person name="Sandor E."/>
            <person name="Sanguinetti M."/>
            <person name="Schuetze T."/>
            <person name="Sepcic K."/>
            <person name="Shelest E."/>
            <person name="Sherlock G."/>
            <person name="Sophianopoulou V."/>
            <person name="Squina F.M."/>
            <person name="Sun H."/>
            <person name="Susca A."/>
            <person name="Todd R.B."/>
            <person name="Tsang A."/>
            <person name="Unkles S.E."/>
            <person name="van de Wiele N."/>
            <person name="van Rossen-Uffink D."/>
            <person name="Oliveira J.V."/>
            <person name="Vesth T.C."/>
            <person name="Visser J."/>
            <person name="Yu J.-H."/>
            <person name="Zhou M."/>
            <person name="Andersen M.R."/>
            <person name="Archer D.B."/>
            <person name="Baker S.E."/>
            <person name="Benoit I."/>
            <person name="Brakhage A.A."/>
            <person name="Braus G.H."/>
            <person name="Fischer R."/>
            <person name="Frisvad J.C."/>
            <person name="Goldman G.H."/>
            <person name="Houbraken J."/>
            <person name="Oakley B."/>
            <person name="Pocsi I."/>
            <person name="Scazzocchio C."/>
            <person name="Seiboth B."/>
            <person name="vanKuyk P.A."/>
            <person name="Wortman J."/>
            <person name="Dyer P.S."/>
            <person name="Grigoriev I.V."/>
        </authorList>
    </citation>
    <scope>NUCLEOTIDE SEQUENCE [LARGE SCALE GENOMIC DNA]</scope>
    <source>
        <strain evidence="2">CBS 106.47</strain>
    </source>
</reference>
<accession>A0A1M3TWR1</accession>
<dbReference type="EMBL" id="KV878237">
    <property type="protein sequence ID" value="OJZ91240.1"/>
    <property type="molecule type" value="Genomic_DNA"/>
</dbReference>
<gene>
    <name evidence="1" type="ORF">ASPFODRAFT_125874</name>
</gene>
<evidence type="ECO:0000313" key="2">
    <source>
        <dbReference type="Proteomes" id="UP000184063"/>
    </source>
</evidence>
<evidence type="ECO:0000313" key="1">
    <source>
        <dbReference type="EMBL" id="OJZ91240.1"/>
    </source>
</evidence>
<dbReference type="VEuPathDB" id="FungiDB:ASPFODRAFT_125874"/>
<dbReference type="AlphaFoldDB" id="A0A1M3TWR1"/>
<dbReference type="Proteomes" id="UP000184063">
    <property type="component" value="Unassembled WGS sequence"/>
</dbReference>
<organism evidence="1 2">
    <name type="scientific">Aspergillus luchuensis (strain CBS 106.47)</name>
    <dbReference type="NCBI Taxonomy" id="1137211"/>
    <lineage>
        <taxon>Eukaryota</taxon>
        <taxon>Fungi</taxon>
        <taxon>Dikarya</taxon>
        <taxon>Ascomycota</taxon>
        <taxon>Pezizomycotina</taxon>
        <taxon>Eurotiomycetes</taxon>
        <taxon>Eurotiomycetidae</taxon>
        <taxon>Eurotiales</taxon>
        <taxon>Aspergillaceae</taxon>
        <taxon>Aspergillus</taxon>
        <taxon>Aspergillus subgen. Circumdati</taxon>
    </lineage>
</organism>
<feature type="non-terminal residue" evidence="1">
    <location>
        <position position="1"/>
    </location>
</feature>
<protein>
    <submittedName>
        <fullName evidence="1">Uncharacterized protein</fullName>
    </submittedName>
</protein>
<dbReference type="OrthoDB" id="10525230at2759"/>
<name>A0A1M3TWR1_ASPLC</name>